<dbReference type="OrthoDB" id="9816277at2"/>
<dbReference type="Pfam" id="PF06114">
    <property type="entry name" value="Peptidase_M78"/>
    <property type="match status" value="1"/>
</dbReference>
<dbReference type="Proteomes" id="UP000197032">
    <property type="component" value="Unassembled WGS sequence"/>
</dbReference>
<protein>
    <recommendedName>
        <fullName evidence="1">IrrE N-terminal-like domain-containing protein</fullName>
    </recommendedName>
</protein>
<dbReference type="RefSeq" id="WP_088552879.1">
    <property type="nucleotide sequence ID" value="NZ_BDGJ01000012.1"/>
</dbReference>
<dbReference type="InterPro" id="IPR010359">
    <property type="entry name" value="IrrE_HExxH"/>
</dbReference>
<reference evidence="3" key="1">
    <citation type="journal article" date="2017" name="Appl. Environ. Microbiol.">
        <title>Genomic analysis of Calderihabitans maritimus KKC1, a thermophilic hydrogenogenic carboxydotrophic bacterium isolated from marine sediment.</title>
        <authorList>
            <person name="Omae K."/>
            <person name="Yoneda Y."/>
            <person name="Fukuyama Y."/>
            <person name="Yoshida T."/>
            <person name="Sako Y."/>
        </authorList>
    </citation>
    <scope>NUCLEOTIDE SEQUENCE [LARGE SCALE GENOMIC DNA]</scope>
    <source>
        <strain evidence="3">KKC1</strain>
    </source>
</reference>
<evidence type="ECO:0000313" key="2">
    <source>
        <dbReference type="EMBL" id="GAW91317.1"/>
    </source>
</evidence>
<dbReference type="Gene3D" id="1.10.10.2910">
    <property type="match status" value="1"/>
</dbReference>
<feature type="domain" description="IrrE N-terminal-like" evidence="1">
    <location>
        <begin position="24"/>
        <end position="115"/>
    </location>
</feature>
<dbReference type="AlphaFoldDB" id="A0A1Z5HPL1"/>
<comment type="caution">
    <text evidence="2">The sequence shown here is derived from an EMBL/GenBank/DDBJ whole genome shotgun (WGS) entry which is preliminary data.</text>
</comment>
<keyword evidence="3" id="KW-1185">Reference proteome</keyword>
<dbReference type="EMBL" id="BDGJ01000012">
    <property type="protein sequence ID" value="GAW91317.1"/>
    <property type="molecule type" value="Genomic_DNA"/>
</dbReference>
<sequence length="143" mass="16393">MSFIKTAVSNLVEQYSTRDPFELADHLGITIIRFPFKKIKGLVISLFGHKIIGLNSRLPEQLQRVIVAHEIGHDQLHPQGMGYFFMIKETFFVNGKYERQANQFAAELLLAEDKPAYGESIEDYAKRKNVPVELVRVWVGSEK</sequence>
<accession>A0A1Z5HPL1</accession>
<evidence type="ECO:0000313" key="3">
    <source>
        <dbReference type="Proteomes" id="UP000197032"/>
    </source>
</evidence>
<name>A0A1Z5HPL1_9FIRM</name>
<organism evidence="2 3">
    <name type="scientific">Calderihabitans maritimus</name>
    <dbReference type="NCBI Taxonomy" id="1246530"/>
    <lineage>
        <taxon>Bacteria</taxon>
        <taxon>Bacillati</taxon>
        <taxon>Bacillota</taxon>
        <taxon>Clostridia</taxon>
        <taxon>Neomoorellales</taxon>
        <taxon>Calderihabitantaceae</taxon>
        <taxon>Calderihabitans</taxon>
    </lineage>
</organism>
<proteinExistence type="predicted"/>
<gene>
    <name evidence="2" type="ORF">KKC1_04790</name>
</gene>
<evidence type="ECO:0000259" key="1">
    <source>
        <dbReference type="Pfam" id="PF06114"/>
    </source>
</evidence>